<feature type="non-terminal residue" evidence="1">
    <location>
        <position position="1"/>
    </location>
</feature>
<name>A0A0B6Z218_9EUPU</name>
<protein>
    <submittedName>
        <fullName evidence="1">Uncharacterized protein</fullName>
    </submittedName>
</protein>
<evidence type="ECO:0000313" key="1">
    <source>
        <dbReference type="EMBL" id="CEK61966.1"/>
    </source>
</evidence>
<reference evidence="1" key="1">
    <citation type="submission" date="2014-12" db="EMBL/GenBank/DDBJ databases">
        <title>Insight into the proteome of Arion vulgaris.</title>
        <authorList>
            <person name="Aradska J."/>
            <person name="Bulat T."/>
            <person name="Smidak R."/>
            <person name="Sarate P."/>
            <person name="Gangsoo J."/>
            <person name="Sialana F."/>
            <person name="Bilban M."/>
            <person name="Lubec G."/>
        </authorList>
    </citation>
    <scope>NUCLEOTIDE SEQUENCE</scope>
    <source>
        <tissue evidence="1">Skin</tissue>
    </source>
</reference>
<gene>
    <name evidence="1" type="primary">ORF43793</name>
</gene>
<proteinExistence type="predicted"/>
<accession>A0A0B6Z218</accession>
<dbReference type="EMBL" id="HACG01015101">
    <property type="protein sequence ID" value="CEK61966.1"/>
    <property type="molecule type" value="Transcribed_RNA"/>
</dbReference>
<sequence>QKNKNQTRFFWHIMRKESLEHLMITGKILGRDRGRLREKMLDGLTWFDTRSSELIEKQKITKCES</sequence>
<organism evidence="1">
    <name type="scientific">Arion vulgaris</name>
    <dbReference type="NCBI Taxonomy" id="1028688"/>
    <lineage>
        <taxon>Eukaryota</taxon>
        <taxon>Metazoa</taxon>
        <taxon>Spiralia</taxon>
        <taxon>Lophotrochozoa</taxon>
        <taxon>Mollusca</taxon>
        <taxon>Gastropoda</taxon>
        <taxon>Heterobranchia</taxon>
        <taxon>Euthyneura</taxon>
        <taxon>Panpulmonata</taxon>
        <taxon>Eupulmonata</taxon>
        <taxon>Stylommatophora</taxon>
        <taxon>Helicina</taxon>
        <taxon>Arionoidea</taxon>
        <taxon>Arionidae</taxon>
        <taxon>Arion</taxon>
    </lineage>
</organism>
<dbReference type="AlphaFoldDB" id="A0A0B6Z218"/>